<dbReference type="EMBL" id="AMQM01000117">
    <property type="status" value="NOT_ANNOTATED_CDS"/>
    <property type="molecule type" value="Genomic_DNA"/>
</dbReference>
<dbReference type="PANTHER" id="PTHR37445">
    <property type="entry name" value="PROTEIN CBG24663"/>
    <property type="match status" value="1"/>
</dbReference>
<evidence type="ECO:0000313" key="1">
    <source>
        <dbReference type="EMBL" id="ESO12254.1"/>
    </source>
</evidence>
<evidence type="ECO:0000313" key="2">
    <source>
        <dbReference type="EnsemblMetazoa" id="HelroP158732"/>
    </source>
</evidence>
<dbReference type="Proteomes" id="UP000015101">
    <property type="component" value="Unassembled WGS sequence"/>
</dbReference>
<sequence length="143" mass="16056">MDTSGSWLSGEIANLKSELGISFASVVSGEMEKSVQSINQDVKNVQKKLGKKNDSVIRPILIKFNNIEAKSLVFNGIRKMKSLNGDLACARLSHDLSIDQKAVLKKLLNEARVVEEGCKEGFFLYRVKGEVGRWKIVRFRKEK</sequence>
<accession>T1EN61</accession>
<keyword evidence="3" id="KW-1185">Reference proteome</keyword>
<organism evidence="2 3">
    <name type="scientific">Helobdella robusta</name>
    <name type="common">Californian leech</name>
    <dbReference type="NCBI Taxonomy" id="6412"/>
    <lineage>
        <taxon>Eukaryota</taxon>
        <taxon>Metazoa</taxon>
        <taxon>Spiralia</taxon>
        <taxon>Lophotrochozoa</taxon>
        <taxon>Annelida</taxon>
        <taxon>Clitellata</taxon>
        <taxon>Hirudinea</taxon>
        <taxon>Rhynchobdellida</taxon>
        <taxon>Glossiphoniidae</taxon>
        <taxon>Helobdella</taxon>
    </lineage>
</organism>
<reference evidence="1 3" key="2">
    <citation type="journal article" date="2013" name="Nature">
        <title>Insights into bilaterian evolution from three spiralian genomes.</title>
        <authorList>
            <person name="Simakov O."/>
            <person name="Marletaz F."/>
            <person name="Cho S.J."/>
            <person name="Edsinger-Gonzales E."/>
            <person name="Havlak P."/>
            <person name="Hellsten U."/>
            <person name="Kuo D.H."/>
            <person name="Larsson T."/>
            <person name="Lv J."/>
            <person name="Arendt D."/>
            <person name="Savage R."/>
            <person name="Osoegawa K."/>
            <person name="de Jong P."/>
            <person name="Grimwood J."/>
            <person name="Chapman J.A."/>
            <person name="Shapiro H."/>
            <person name="Aerts A."/>
            <person name="Otillar R.P."/>
            <person name="Terry A.Y."/>
            <person name="Boore J.L."/>
            <person name="Grigoriev I.V."/>
            <person name="Lindberg D.R."/>
            <person name="Seaver E.C."/>
            <person name="Weisblat D.A."/>
            <person name="Putnam N.H."/>
            <person name="Rokhsar D.S."/>
        </authorList>
    </citation>
    <scope>NUCLEOTIDE SEQUENCE</scope>
</reference>
<dbReference type="RefSeq" id="XP_009008974.1">
    <property type="nucleotide sequence ID" value="XM_009010726.1"/>
</dbReference>
<reference evidence="2" key="3">
    <citation type="submission" date="2015-06" db="UniProtKB">
        <authorList>
            <consortium name="EnsemblMetazoa"/>
        </authorList>
    </citation>
    <scope>IDENTIFICATION</scope>
</reference>
<dbReference type="EMBL" id="KB095811">
    <property type="protein sequence ID" value="ESO12254.1"/>
    <property type="molecule type" value="Genomic_DNA"/>
</dbReference>
<protein>
    <submittedName>
        <fullName evidence="1 2">Uncharacterized protein</fullName>
    </submittedName>
</protein>
<reference evidence="3" key="1">
    <citation type="submission" date="2012-12" db="EMBL/GenBank/DDBJ databases">
        <authorList>
            <person name="Hellsten U."/>
            <person name="Grimwood J."/>
            <person name="Chapman J.A."/>
            <person name="Shapiro H."/>
            <person name="Aerts A."/>
            <person name="Otillar R.P."/>
            <person name="Terry A.Y."/>
            <person name="Boore J.L."/>
            <person name="Simakov O."/>
            <person name="Marletaz F."/>
            <person name="Cho S.-J."/>
            <person name="Edsinger-Gonzales E."/>
            <person name="Havlak P."/>
            <person name="Kuo D.-H."/>
            <person name="Larsson T."/>
            <person name="Lv J."/>
            <person name="Arendt D."/>
            <person name="Savage R."/>
            <person name="Osoegawa K."/>
            <person name="de Jong P."/>
            <person name="Lindberg D.R."/>
            <person name="Seaver E.C."/>
            <person name="Weisblat D.A."/>
            <person name="Putnam N.H."/>
            <person name="Grigoriev I.V."/>
            <person name="Rokhsar D.S."/>
        </authorList>
    </citation>
    <scope>NUCLEOTIDE SEQUENCE</scope>
</reference>
<dbReference type="InParanoid" id="T1EN61"/>
<dbReference type="EnsemblMetazoa" id="HelroT158732">
    <property type="protein sequence ID" value="HelroP158732"/>
    <property type="gene ID" value="HelroG158732"/>
</dbReference>
<dbReference type="PANTHER" id="PTHR37445:SF3">
    <property type="entry name" value="ZINC FINGER PHD-TYPE DOMAIN-CONTAINING PROTEIN"/>
    <property type="match status" value="1"/>
</dbReference>
<gene>
    <name evidence="2" type="primary">20198011</name>
    <name evidence="1" type="ORF">HELRODRAFT_158732</name>
</gene>
<dbReference type="OrthoDB" id="436262at2759"/>
<dbReference type="GeneID" id="20198011"/>
<dbReference type="AlphaFoldDB" id="T1EN61"/>
<dbReference type="HOGENOM" id="CLU_000680_29_2_1"/>
<proteinExistence type="predicted"/>
<dbReference type="CTD" id="20198011"/>
<dbReference type="KEGG" id="hro:HELRODRAFT_158732"/>
<evidence type="ECO:0000313" key="3">
    <source>
        <dbReference type="Proteomes" id="UP000015101"/>
    </source>
</evidence>
<name>T1EN61_HELRO</name>